<dbReference type="AlphaFoldDB" id="A0AAD5TTK8"/>
<keyword evidence="2" id="KW-0723">Serine/threonine-protein kinase</keyword>
<dbReference type="GO" id="GO:0005524">
    <property type="term" value="F:ATP binding"/>
    <property type="evidence" value="ECO:0007669"/>
    <property type="project" value="UniProtKB-KW"/>
</dbReference>
<dbReference type="Proteomes" id="UP001211065">
    <property type="component" value="Unassembled WGS sequence"/>
</dbReference>
<feature type="compositionally biased region" description="Polar residues" evidence="9">
    <location>
        <begin position="405"/>
        <end position="415"/>
    </location>
</feature>
<proteinExistence type="predicted"/>
<feature type="compositionally biased region" description="Acidic residues" evidence="9">
    <location>
        <begin position="187"/>
        <end position="196"/>
    </location>
</feature>
<evidence type="ECO:0000256" key="4">
    <source>
        <dbReference type="ARBA" id="ARBA00022741"/>
    </source>
</evidence>
<evidence type="ECO:0000256" key="8">
    <source>
        <dbReference type="ARBA" id="ARBA00048679"/>
    </source>
</evidence>
<feature type="compositionally biased region" description="Polar residues" evidence="9">
    <location>
        <begin position="378"/>
        <end position="392"/>
    </location>
</feature>
<dbReference type="GO" id="GO:0004674">
    <property type="term" value="F:protein serine/threonine kinase activity"/>
    <property type="evidence" value="ECO:0007669"/>
    <property type="project" value="UniProtKB-KW"/>
</dbReference>
<comment type="caution">
    <text evidence="11">The sequence shown here is derived from an EMBL/GenBank/DDBJ whole genome shotgun (WGS) entry which is preliminary data.</text>
</comment>
<gene>
    <name evidence="11" type="primary">MARK2_2</name>
    <name evidence="11" type="ORF">HK099_002239</name>
</gene>
<comment type="catalytic activity">
    <reaction evidence="8">
        <text>L-seryl-[protein] + ATP = O-phospho-L-seryl-[protein] + ADP + H(+)</text>
        <dbReference type="Rhea" id="RHEA:17989"/>
        <dbReference type="Rhea" id="RHEA-COMP:9863"/>
        <dbReference type="Rhea" id="RHEA-COMP:11604"/>
        <dbReference type="ChEBI" id="CHEBI:15378"/>
        <dbReference type="ChEBI" id="CHEBI:29999"/>
        <dbReference type="ChEBI" id="CHEBI:30616"/>
        <dbReference type="ChEBI" id="CHEBI:83421"/>
        <dbReference type="ChEBI" id="CHEBI:456216"/>
        <dbReference type="EC" id="2.7.11.1"/>
    </reaction>
</comment>
<dbReference type="InterPro" id="IPR057380">
    <property type="entry name" value="UBA_SIK1/2/3"/>
</dbReference>
<dbReference type="CDD" id="cd12121">
    <property type="entry name" value="MARK_C_like"/>
    <property type="match status" value="1"/>
</dbReference>
<accession>A0AAD5TTK8</accession>
<evidence type="ECO:0000256" key="3">
    <source>
        <dbReference type="ARBA" id="ARBA00022679"/>
    </source>
</evidence>
<dbReference type="Pfam" id="PF02149">
    <property type="entry name" value="KA1"/>
    <property type="match status" value="1"/>
</dbReference>
<dbReference type="InterPro" id="IPR028375">
    <property type="entry name" value="KA1/Ssp2_C"/>
</dbReference>
<dbReference type="Gene3D" id="3.30.310.80">
    <property type="entry name" value="Kinase associated domain 1, KA1"/>
    <property type="match status" value="1"/>
</dbReference>
<name>A0AAD5TTK8_9FUNG</name>
<evidence type="ECO:0000256" key="9">
    <source>
        <dbReference type="SAM" id="MobiDB-lite"/>
    </source>
</evidence>
<feature type="region of interest" description="Disordered" evidence="9">
    <location>
        <begin position="135"/>
        <end position="218"/>
    </location>
</feature>
<evidence type="ECO:0000313" key="11">
    <source>
        <dbReference type="EMBL" id="KAJ3201445.1"/>
    </source>
</evidence>
<protein>
    <recommendedName>
        <fullName evidence="1">non-specific serine/threonine protein kinase</fullName>
        <ecNumber evidence="1">2.7.11.1</ecNumber>
    </recommendedName>
</protein>
<evidence type="ECO:0000256" key="5">
    <source>
        <dbReference type="ARBA" id="ARBA00022777"/>
    </source>
</evidence>
<dbReference type="InterPro" id="IPR001772">
    <property type="entry name" value="KA1_dom"/>
</dbReference>
<feature type="domain" description="KA1" evidence="10">
    <location>
        <begin position="448"/>
        <end position="498"/>
    </location>
</feature>
<evidence type="ECO:0000256" key="7">
    <source>
        <dbReference type="ARBA" id="ARBA00047899"/>
    </source>
</evidence>
<feature type="compositionally biased region" description="Polar residues" evidence="9">
    <location>
        <begin position="155"/>
        <end position="179"/>
    </location>
</feature>
<dbReference type="PROSITE" id="PS50032">
    <property type="entry name" value="KA1"/>
    <property type="match status" value="1"/>
</dbReference>
<feature type="compositionally biased region" description="Polar residues" evidence="9">
    <location>
        <begin position="262"/>
        <end position="271"/>
    </location>
</feature>
<keyword evidence="5 11" id="KW-0418">Kinase</keyword>
<evidence type="ECO:0000259" key="10">
    <source>
        <dbReference type="PROSITE" id="PS50032"/>
    </source>
</evidence>
<feature type="compositionally biased region" description="Basic and acidic residues" evidence="9">
    <location>
        <begin position="393"/>
        <end position="402"/>
    </location>
</feature>
<feature type="compositionally biased region" description="Low complexity" evidence="9">
    <location>
        <begin position="292"/>
        <end position="304"/>
    </location>
</feature>
<dbReference type="EC" id="2.7.11.1" evidence="1"/>
<keyword evidence="3" id="KW-0808">Transferase</keyword>
<feature type="region of interest" description="Disordered" evidence="9">
    <location>
        <begin position="241"/>
        <end position="416"/>
    </location>
</feature>
<organism evidence="11 12">
    <name type="scientific">Clydaea vesicula</name>
    <dbReference type="NCBI Taxonomy" id="447962"/>
    <lineage>
        <taxon>Eukaryota</taxon>
        <taxon>Fungi</taxon>
        <taxon>Fungi incertae sedis</taxon>
        <taxon>Chytridiomycota</taxon>
        <taxon>Chytridiomycota incertae sedis</taxon>
        <taxon>Chytridiomycetes</taxon>
        <taxon>Lobulomycetales</taxon>
        <taxon>Lobulomycetaceae</taxon>
        <taxon>Clydaea</taxon>
    </lineage>
</organism>
<evidence type="ECO:0000256" key="6">
    <source>
        <dbReference type="ARBA" id="ARBA00022840"/>
    </source>
</evidence>
<dbReference type="FunFam" id="3.30.310.80:FF:000011">
    <property type="entry name" value="Non-specific serine/threonine protein kinase"/>
    <property type="match status" value="1"/>
</dbReference>
<dbReference type="SUPFAM" id="SSF103243">
    <property type="entry name" value="KA1-like"/>
    <property type="match status" value="1"/>
</dbReference>
<keyword evidence="4" id="KW-0547">Nucleotide-binding</keyword>
<dbReference type="EMBL" id="JADGJW010001726">
    <property type="protein sequence ID" value="KAJ3201445.1"/>
    <property type="molecule type" value="Genomic_DNA"/>
</dbReference>
<reference evidence="11" key="1">
    <citation type="submission" date="2020-05" db="EMBL/GenBank/DDBJ databases">
        <title>Phylogenomic resolution of chytrid fungi.</title>
        <authorList>
            <person name="Stajich J.E."/>
            <person name="Amses K."/>
            <person name="Simmons R."/>
            <person name="Seto K."/>
            <person name="Myers J."/>
            <person name="Bonds A."/>
            <person name="Quandt C.A."/>
            <person name="Barry K."/>
            <person name="Liu P."/>
            <person name="Grigoriev I."/>
            <person name="Longcore J.E."/>
            <person name="James T.Y."/>
        </authorList>
    </citation>
    <scope>NUCLEOTIDE SEQUENCE</scope>
    <source>
        <strain evidence="11">JEL0476</strain>
    </source>
</reference>
<dbReference type="Gene3D" id="1.10.510.10">
    <property type="entry name" value="Transferase(Phosphotransferase) domain 1"/>
    <property type="match status" value="1"/>
</dbReference>
<comment type="catalytic activity">
    <reaction evidence="7">
        <text>L-threonyl-[protein] + ATP = O-phospho-L-threonyl-[protein] + ADP + H(+)</text>
        <dbReference type="Rhea" id="RHEA:46608"/>
        <dbReference type="Rhea" id="RHEA-COMP:11060"/>
        <dbReference type="Rhea" id="RHEA-COMP:11605"/>
        <dbReference type="ChEBI" id="CHEBI:15378"/>
        <dbReference type="ChEBI" id="CHEBI:30013"/>
        <dbReference type="ChEBI" id="CHEBI:30616"/>
        <dbReference type="ChEBI" id="CHEBI:61977"/>
        <dbReference type="ChEBI" id="CHEBI:456216"/>
        <dbReference type="EC" id="2.7.11.1"/>
    </reaction>
</comment>
<evidence type="ECO:0000313" key="12">
    <source>
        <dbReference type="Proteomes" id="UP001211065"/>
    </source>
</evidence>
<keyword evidence="12" id="KW-1185">Reference proteome</keyword>
<evidence type="ECO:0000256" key="2">
    <source>
        <dbReference type="ARBA" id="ARBA00022527"/>
    </source>
</evidence>
<keyword evidence="6" id="KW-0067">ATP-binding</keyword>
<evidence type="ECO:0000256" key="1">
    <source>
        <dbReference type="ARBA" id="ARBA00012513"/>
    </source>
</evidence>
<dbReference type="Pfam" id="PF23312">
    <property type="entry name" value="UBA_SIK3"/>
    <property type="match status" value="1"/>
</dbReference>
<dbReference type="InterPro" id="IPR011009">
    <property type="entry name" value="Kinase-like_dom_sf"/>
</dbReference>
<dbReference type="SUPFAM" id="SSF56112">
    <property type="entry name" value="Protein kinase-like (PK-like)"/>
    <property type="match status" value="1"/>
</dbReference>
<sequence length="498" mass="54837">MRESVCRGKYRIPFYLSDTCEKLLRKFLIRDPCKRGSLEMLIDDPWINEGYDSSPIQSDIGQSFAHDSSIVTLIEQRFKLDKATVMKSLTENAYDDIAAIYYLLHFEKETRGKIEDEVNSAQLLLASPTTVVIPELDSTDSSDPTFPVTLKTGVKPSTSPNSTTAVKGNSKNQDQTKSATLKKVDEDGTVQEEEVAELPSSSIRPKVDTRQKAKRRVTVGGEAEFAKLELEEEQNNLLKKNQAAAEARNATPTVVTKDFSEDTTLNTNRNHSQSSPPKQMSPPTKPAPVFEQNSSGSTSQNQQQAVPTIEVENSEKAVSATTAQPSAGEEGQQVQQQRKRHNTIVGILRSTIRRPSESGQPPLVSPSADKGPADFPQAPNSSLPAEDNGSTDSTDKPGEPRSLRFTFNSNSTSSKPPDEIVAEVVQACKKHFVIHKIASKYLVECNLAGMNGENIKFDIEICKLPRLKNLHGLRFKRLSGASAEYKDICEKILSTVEL</sequence>